<accession>A0A350NZS5</accession>
<dbReference type="Proteomes" id="UP000263517">
    <property type="component" value="Unassembled WGS sequence"/>
</dbReference>
<proteinExistence type="predicted"/>
<name>A0A350NZS5_9ALTE</name>
<protein>
    <submittedName>
        <fullName evidence="1">Uncharacterized protein</fullName>
    </submittedName>
</protein>
<dbReference type="AlphaFoldDB" id="A0A350NZS5"/>
<reference evidence="1 2" key="1">
    <citation type="journal article" date="2018" name="Nat. Biotechnol.">
        <title>A standardized bacterial taxonomy based on genome phylogeny substantially revises the tree of life.</title>
        <authorList>
            <person name="Parks D.H."/>
            <person name="Chuvochina M."/>
            <person name="Waite D.W."/>
            <person name="Rinke C."/>
            <person name="Skarshewski A."/>
            <person name="Chaumeil P.A."/>
            <person name="Hugenholtz P."/>
        </authorList>
    </citation>
    <scope>NUCLEOTIDE SEQUENCE [LARGE SCALE GENOMIC DNA]</scope>
    <source>
        <strain evidence="1">UBA11978</strain>
    </source>
</reference>
<evidence type="ECO:0000313" key="2">
    <source>
        <dbReference type="Proteomes" id="UP000263517"/>
    </source>
</evidence>
<gene>
    <name evidence="1" type="ORF">DCW74_02270</name>
</gene>
<organism evidence="1 2">
    <name type="scientific">Alteromonas australica</name>
    <dbReference type="NCBI Taxonomy" id="589873"/>
    <lineage>
        <taxon>Bacteria</taxon>
        <taxon>Pseudomonadati</taxon>
        <taxon>Pseudomonadota</taxon>
        <taxon>Gammaproteobacteria</taxon>
        <taxon>Alteromonadales</taxon>
        <taxon>Alteromonadaceae</taxon>
        <taxon>Alteromonas/Salinimonas group</taxon>
        <taxon>Alteromonas</taxon>
    </lineage>
</organism>
<sequence length="99" mass="11492">MSSYTDKQRGALHVWCRECADTLNKSQMWYHTPLNPNKVLPWTMLRFKNSIYKEYLSGVLGKTSTEQQNSVDPSEVYLAISGHIATEYGVQLPEWPRNR</sequence>
<evidence type="ECO:0000313" key="1">
    <source>
        <dbReference type="EMBL" id="HAW74542.1"/>
    </source>
</evidence>
<dbReference type="EMBL" id="DNAN01000079">
    <property type="protein sequence ID" value="HAW74542.1"/>
    <property type="molecule type" value="Genomic_DNA"/>
</dbReference>
<comment type="caution">
    <text evidence="1">The sequence shown here is derived from an EMBL/GenBank/DDBJ whole genome shotgun (WGS) entry which is preliminary data.</text>
</comment>